<organism evidence="2 3">
    <name type="scientific">Ancylostoma ceylanicum</name>
    <dbReference type="NCBI Taxonomy" id="53326"/>
    <lineage>
        <taxon>Eukaryota</taxon>
        <taxon>Metazoa</taxon>
        <taxon>Ecdysozoa</taxon>
        <taxon>Nematoda</taxon>
        <taxon>Chromadorea</taxon>
        <taxon>Rhabditida</taxon>
        <taxon>Rhabditina</taxon>
        <taxon>Rhabditomorpha</taxon>
        <taxon>Strongyloidea</taxon>
        <taxon>Ancylostomatidae</taxon>
        <taxon>Ancylostomatinae</taxon>
        <taxon>Ancylostoma</taxon>
    </lineage>
</organism>
<gene>
    <name evidence="2" type="primary">Acey_s0074.g874</name>
    <name evidence="2" type="ORF">Y032_0074g874</name>
</gene>
<feature type="transmembrane region" description="Helical" evidence="1">
    <location>
        <begin position="69"/>
        <end position="89"/>
    </location>
</feature>
<protein>
    <submittedName>
        <fullName evidence="2">Uncharacterized protein</fullName>
    </submittedName>
</protein>
<dbReference type="AlphaFoldDB" id="A0A016TWK5"/>
<evidence type="ECO:0000313" key="2">
    <source>
        <dbReference type="EMBL" id="EYC06743.1"/>
    </source>
</evidence>
<name>A0A016TWK5_9BILA</name>
<reference evidence="3" key="1">
    <citation type="journal article" date="2015" name="Nat. Genet.">
        <title>The genome and transcriptome of the zoonotic hookworm Ancylostoma ceylanicum identify infection-specific gene families.</title>
        <authorList>
            <person name="Schwarz E.M."/>
            <person name="Hu Y."/>
            <person name="Antoshechkin I."/>
            <person name="Miller M.M."/>
            <person name="Sternberg P.W."/>
            <person name="Aroian R.V."/>
        </authorList>
    </citation>
    <scope>NUCLEOTIDE SEQUENCE</scope>
    <source>
        <strain evidence="3">HY135</strain>
    </source>
</reference>
<accession>A0A016TWK5</accession>
<keyword evidence="1" id="KW-0472">Membrane</keyword>
<dbReference type="Proteomes" id="UP000024635">
    <property type="component" value="Unassembled WGS sequence"/>
</dbReference>
<comment type="caution">
    <text evidence="2">The sequence shown here is derived from an EMBL/GenBank/DDBJ whole genome shotgun (WGS) entry which is preliminary data.</text>
</comment>
<dbReference type="EMBL" id="JARK01001410">
    <property type="protein sequence ID" value="EYC06743.1"/>
    <property type="molecule type" value="Genomic_DNA"/>
</dbReference>
<proteinExistence type="predicted"/>
<keyword evidence="1" id="KW-0812">Transmembrane</keyword>
<evidence type="ECO:0000313" key="3">
    <source>
        <dbReference type="Proteomes" id="UP000024635"/>
    </source>
</evidence>
<keyword evidence="3" id="KW-1185">Reference proteome</keyword>
<keyword evidence="1" id="KW-1133">Transmembrane helix</keyword>
<evidence type="ECO:0000256" key="1">
    <source>
        <dbReference type="SAM" id="Phobius"/>
    </source>
</evidence>
<sequence length="92" mass="10390">MSPLPTNFCALHCFQVTQPQGDSVAKLALAYSVWKCLENSGLLFDLFYYMSKQFVCCFPNVRPKNCCSSSVLCYLHIVAAICFLLKVVINKR</sequence>